<dbReference type="RefSeq" id="WP_092211252.1">
    <property type="nucleotide sequence ID" value="NZ_FMUX01000009.1"/>
</dbReference>
<protein>
    <submittedName>
        <fullName evidence="1">Phage head completion protein (GPL)</fullName>
    </submittedName>
</protein>
<dbReference type="InterPro" id="IPR009225">
    <property type="entry name" value="Phage_head_completion_GpL"/>
</dbReference>
<reference evidence="1 2" key="1">
    <citation type="submission" date="2016-10" db="EMBL/GenBank/DDBJ databases">
        <authorList>
            <person name="de Groot N.N."/>
        </authorList>
    </citation>
    <scope>NUCLEOTIDE SEQUENCE [LARGE SCALE GENOMIC DNA]</scope>
    <source>
        <strain evidence="1 2">AA1</strain>
    </source>
</reference>
<dbReference type="STRING" id="419481.SAMN05216233_109193"/>
<dbReference type="Pfam" id="PF05926">
    <property type="entry name" value="Phage_GPL"/>
    <property type="match status" value="1"/>
</dbReference>
<dbReference type="Proteomes" id="UP000198870">
    <property type="component" value="Unassembled WGS sequence"/>
</dbReference>
<accession>A0A1G5G3B4</accession>
<dbReference type="AlphaFoldDB" id="A0A1G5G3B4"/>
<gene>
    <name evidence="1" type="ORF">SAMN05216233_109193</name>
</gene>
<dbReference type="EMBL" id="FMUX01000009">
    <property type="protein sequence ID" value="SCY46076.1"/>
    <property type="molecule type" value="Genomic_DNA"/>
</dbReference>
<sequence length="158" mass="17567">MPGFTGISNQIDPTAVVKNAPFWPDINLAEFQAAYRLPPDYSDGLLKDRLSLAMLWANGELKGFQHEQQQTGVQTLDEVPVDDGERLGGVHPKVMHYTRAVCCHAKALLLADYATLHRRNDAQADTMESPEAADRWRSESFAALSQIRESLSIMVEAL</sequence>
<keyword evidence="2" id="KW-1185">Reference proteome</keyword>
<name>A0A1G5G3B4_9BACT</name>
<evidence type="ECO:0000313" key="1">
    <source>
        <dbReference type="EMBL" id="SCY46076.1"/>
    </source>
</evidence>
<proteinExistence type="predicted"/>
<evidence type="ECO:0000313" key="2">
    <source>
        <dbReference type="Proteomes" id="UP000198870"/>
    </source>
</evidence>
<organism evidence="1 2">
    <name type="scientific">Desulfoluna spongiiphila</name>
    <dbReference type="NCBI Taxonomy" id="419481"/>
    <lineage>
        <taxon>Bacteria</taxon>
        <taxon>Pseudomonadati</taxon>
        <taxon>Thermodesulfobacteriota</taxon>
        <taxon>Desulfobacteria</taxon>
        <taxon>Desulfobacterales</taxon>
        <taxon>Desulfolunaceae</taxon>
        <taxon>Desulfoluna</taxon>
    </lineage>
</organism>
<dbReference type="OrthoDB" id="6312934at2"/>